<dbReference type="EMBL" id="BTSY01000007">
    <property type="protein sequence ID" value="GMT35315.1"/>
    <property type="molecule type" value="Genomic_DNA"/>
</dbReference>
<dbReference type="AlphaFoldDB" id="A0AAV5WUR5"/>
<keyword evidence="1" id="KW-0732">Signal</keyword>
<feature type="non-terminal residue" evidence="2">
    <location>
        <position position="1"/>
    </location>
</feature>
<keyword evidence="3" id="KW-1185">Reference proteome</keyword>
<evidence type="ECO:0000256" key="1">
    <source>
        <dbReference type="SAM" id="SignalP"/>
    </source>
</evidence>
<comment type="caution">
    <text evidence="2">The sequence shown here is derived from an EMBL/GenBank/DDBJ whole genome shotgun (WGS) entry which is preliminary data.</text>
</comment>
<reference evidence="2" key="1">
    <citation type="submission" date="2023-10" db="EMBL/GenBank/DDBJ databases">
        <title>Genome assembly of Pristionchus species.</title>
        <authorList>
            <person name="Yoshida K."/>
            <person name="Sommer R.J."/>
        </authorList>
    </citation>
    <scope>NUCLEOTIDE SEQUENCE</scope>
    <source>
        <strain evidence="2">RS5133</strain>
    </source>
</reference>
<name>A0AAV5WUR5_9BILA</name>
<accession>A0AAV5WUR5</accession>
<feature type="signal peptide" evidence="1">
    <location>
        <begin position="1"/>
        <end position="32"/>
    </location>
</feature>
<organism evidence="2 3">
    <name type="scientific">Pristionchus fissidentatus</name>
    <dbReference type="NCBI Taxonomy" id="1538716"/>
    <lineage>
        <taxon>Eukaryota</taxon>
        <taxon>Metazoa</taxon>
        <taxon>Ecdysozoa</taxon>
        <taxon>Nematoda</taxon>
        <taxon>Chromadorea</taxon>
        <taxon>Rhabditida</taxon>
        <taxon>Rhabditina</taxon>
        <taxon>Diplogasteromorpha</taxon>
        <taxon>Diplogasteroidea</taxon>
        <taxon>Neodiplogasteridae</taxon>
        <taxon>Pristionchus</taxon>
    </lineage>
</organism>
<gene>
    <name evidence="2" type="ORF">PFISCL1PPCAC_26612</name>
</gene>
<evidence type="ECO:0000313" key="2">
    <source>
        <dbReference type="EMBL" id="GMT35315.1"/>
    </source>
</evidence>
<feature type="chain" id="PRO_5043405925" evidence="1">
    <location>
        <begin position="33"/>
        <end position="87"/>
    </location>
</feature>
<protein>
    <submittedName>
        <fullName evidence="2">Uncharacterized protein</fullName>
    </submittedName>
</protein>
<sequence length="87" mass="9319">FPSPSPPIITMNTRQFVALLLAVCYLVAAVSAAPSRVMMRFGKRAAGAALLEPQAQHADAAMPYAFLPYGAMFPQFEGFEDGVLADQ</sequence>
<evidence type="ECO:0000313" key="3">
    <source>
        <dbReference type="Proteomes" id="UP001432322"/>
    </source>
</evidence>
<proteinExistence type="predicted"/>
<dbReference type="Proteomes" id="UP001432322">
    <property type="component" value="Unassembled WGS sequence"/>
</dbReference>